<dbReference type="WBParaSite" id="GPUH_0001733301-mRNA-1">
    <property type="protein sequence ID" value="GPUH_0001733301-mRNA-1"/>
    <property type="gene ID" value="GPUH_0001733301"/>
</dbReference>
<dbReference type="AlphaFoldDB" id="A0A183E8M0"/>
<gene>
    <name evidence="1" type="ORF">GPUH_LOCUS17311</name>
</gene>
<accession>A0A183E8M0</accession>
<evidence type="ECO:0000313" key="1">
    <source>
        <dbReference type="EMBL" id="VDN29573.1"/>
    </source>
</evidence>
<reference evidence="3" key="1">
    <citation type="submission" date="2016-06" db="UniProtKB">
        <authorList>
            <consortium name="WormBaseParasite"/>
        </authorList>
    </citation>
    <scope>IDENTIFICATION</scope>
</reference>
<dbReference type="InterPro" id="IPR008952">
    <property type="entry name" value="Tetraspanin_EC2_sf"/>
</dbReference>
<evidence type="ECO:0000313" key="2">
    <source>
        <dbReference type="Proteomes" id="UP000271098"/>
    </source>
</evidence>
<name>A0A183E8M0_9BILA</name>
<evidence type="ECO:0000313" key="3">
    <source>
        <dbReference type="WBParaSite" id="GPUH_0001733301-mRNA-1"/>
    </source>
</evidence>
<sequence>MDYKDWSRSRWRTSYRVDVELLQQQPQFSFDAVPITCCMQLAGASPMNPVARSLARCQQPQANKLWRHQTQQCCGGTGPRDYQQSFWYKTNTERGTISFVPQSCCKQIQEARSWSLQPVDPMCTTYDYYSSAFNSSVSYSASGLSSSFAAFKMLTKFYPKRYLT</sequence>
<dbReference type="EMBL" id="UYRT01085007">
    <property type="protein sequence ID" value="VDN29573.1"/>
    <property type="molecule type" value="Genomic_DNA"/>
</dbReference>
<proteinExistence type="predicted"/>
<dbReference type="OrthoDB" id="10033535at2759"/>
<dbReference type="Proteomes" id="UP000271098">
    <property type="component" value="Unassembled WGS sequence"/>
</dbReference>
<protein>
    <submittedName>
        <fullName evidence="3">AMOP domain-containing protein</fullName>
    </submittedName>
</protein>
<dbReference type="GO" id="GO:0016020">
    <property type="term" value="C:membrane"/>
    <property type="evidence" value="ECO:0007669"/>
    <property type="project" value="InterPro"/>
</dbReference>
<reference evidence="1 2" key="2">
    <citation type="submission" date="2018-11" db="EMBL/GenBank/DDBJ databases">
        <authorList>
            <consortium name="Pathogen Informatics"/>
        </authorList>
    </citation>
    <scope>NUCLEOTIDE SEQUENCE [LARGE SCALE GENOMIC DNA]</scope>
</reference>
<organism evidence="3">
    <name type="scientific">Gongylonema pulchrum</name>
    <dbReference type="NCBI Taxonomy" id="637853"/>
    <lineage>
        <taxon>Eukaryota</taxon>
        <taxon>Metazoa</taxon>
        <taxon>Ecdysozoa</taxon>
        <taxon>Nematoda</taxon>
        <taxon>Chromadorea</taxon>
        <taxon>Rhabditida</taxon>
        <taxon>Spirurina</taxon>
        <taxon>Spiruromorpha</taxon>
        <taxon>Spiruroidea</taxon>
        <taxon>Gongylonematidae</taxon>
        <taxon>Gongylonema</taxon>
    </lineage>
</organism>
<dbReference type="SUPFAM" id="SSF48652">
    <property type="entry name" value="Tetraspanin"/>
    <property type="match status" value="1"/>
</dbReference>
<keyword evidence="2" id="KW-1185">Reference proteome</keyword>